<sequence length="164" mass="19148">MDIDGDLIKDAQKHWKMALLGGGRKSDPTSVDIVKFKRANYIYGDPNLLDMEKPQFDVILCLSVTKWMHLNFGDEGLRLAFKRMYKQLHPGGLLILEAQQWSSYKRRKKLTEAISKNFHTIKFLPSMFERFLLSEEVGFRECTDIPILERTTTGFQRPIQMYSK</sequence>
<dbReference type="GO" id="GO:0040031">
    <property type="term" value="P:snRNA modification"/>
    <property type="evidence" value="ECO:0007669"/>
    <property type="project" value="TreeGrafter"/>
</dbReference>
<dbReference type="GO" id="GO:0008173">
    <property type="term" value="F:RNA methyltransferase activity"/>
    <property type="evidence" value="ECO:0007669"/>
    <property type="project" value="UniProtKB-UniRule"/>
</dbReference>
<dbReference type="InterPro" id="IPR024160">
    <property type="entry name" value="BIN3_SAM-bd_dom"/>
</dbReference>
<evidence type="ECO:0000313" key="8">
    <source>
        <dbReference type="EnsemblMetazoa" id="ADIR002780-PA"/>
    </source>
</evidence>
<dbReference type="PROSITE" id="PS51515">
    <property type="entry name" value="BIN3_SAM"/>
    <property type="match status" value="1"/>
</dbReference>
<dbReference type="InterPro" id="IPR039772">
    <property type="entry name" value="Bin3-like"/>
</dbReference>
<reference evidence="9" key="1">
    <citation type="submission" date="2013-03" db="EMBL/GenBank/DDBJ databases">
        <title>The Genome Sequence of Anopheles dirus WRAIR2.</title>
        <authorList>
            <consortium name="The Broad Institute Genomics Platform"/>
            <person name="Neafsey D.E."/>
            <person name="Walton C."/>
            <person name="Walker B."/>
            <person name="Young S.K."/>
            <person name="Zeng Q."/>
            <person name="Gargeya S."/>
            <person name="Fitzgerald M."/>
            <person name="Haas B."/>
            <person name="Abouelleil A."/>
            <person name="Allen A.W."/>
            <person name="Alvarado L."/>
            <person name="Arachchi H.M."/>
            <person name="Berlin A.M."/>
            <person name="Chapman S.B."/>
            <person name="Gainer-Dewar J."/>
            <person name="Goldberg J."/>
            <person name="Griggs A."/>
            <person name="Gujja S."/>
            <person name="Hansen M."/>
            <person name="Howarth C."/>
            <person name="Imamovic A."/>
            <person name="Ireland A."/>
            <person name="Larimer J."/>
            <person name="McCowan C."/>
            <person name="Murphy C."/>
            <person name="Pearson M."/>
            <person name="Poon T.W."/>
            <person name="Priest M."/>
            <person name="Roberts A."/>
            <person name="Saif S."/>
            <person name="Shea T."/>
            <person name="Sisk P."/>
            <person name="Sykes S."/>
            <person name="Wortman J."/>
            <person name="Nusbaum C."/>
            <person name="Birren B."/>
        </authorList>
    </citation>
    <scope>NUCLEOTIDE SEQUENCE [LARGE SCALE GENOMIC DNA]</scope>
    <source>
        <strain evidence="9">WRAIR2</strain>
    </source>
</reference>
<keyword evidence="9" id="KW-1185">Reference proteome</keyword>
<reference evidence="8" key="2">
    <citation type="submission" date="2020-05" db="UniProtKB">
        <authorList>
            <consortium name="EnsemblMetazoa"/>
        </authorList>
    </citation>
    <scope>IDENTIFICATION</scope>
    <source>
        <strain evidence="8">WRAIR2</strain>
    </source>
</reference>
<proteinExistence type="inferred from homology"/>
<dbReference type="GO" id="GO:0008171">
    <property type="term" value="F:O-methyltransferase activity"/>
    <property type="evidence" value="ECO:0007669"/>
    <property type="project" value="UniProtKB-UniRule"/>
</dbReference>
<evidence type="ECO:0000313" key="9">
    <source>
        <dbReference type="Proteomes" id="UP000075884"/>
    </source>
</evidence>
<evidence type="ECO:0000259" key="7">
    <source>
        <dbReference type="PROSITE" id="PS51515"/>
    </source>
</evidence>
<dbReference type="PANTHER" id="PTHR12315">
    <property type="entry name" value="BICOID-INTERACTING PROTEIN RELATED"/>
    <property type="match status" value="1"/>
</dbReference>
<dbReference type="GO" id="GO:0017069">
    <property type="term" value="F:snRNA binding"/>
    <property type="evidence" value="ECO:0007669"/>
    <property type="project" value="TreeGrafter"/>
</dbReference>
<evidence type="ECO:0000256" key="1">
    <source>
        <dbReference type="ARBA" id="ARBA00008361"/>
    </source>
</evidence>
<dbReference type="PANTHER" id="PTHR12315:SF0">
    <property type="entry name" value="7SK SNRNA METHYLPHOSPHATE CAPPING ENZYME"/>
    <property type="match status" value="1"/>
</dbReference>
<evidence type="ECO:0000256" key="2">
    <source>
        <dbReference type="ARBA" id="ARBA00022603"/>
    </source>
</evidence>
<dbReference type="InterPro" id="IPR010675">
    <property type="entry name" value="Bin3_C"/>
</dbReference>
<dbReference type="VEuPathDB" id="VectorBase:ADIR002780"/>
<evidence type="ECO:0000256" key="6">
    <source>
        <dbReference type="RuleBase" id="RU367087"/>
    </source>
</evidence>
<evidence type="ECO:0000256" key="4">
    <source>
        <dbReference type="ARBA" id="ARBA00022691"/>
    </source>
</evidence>
<dbReference type="STRING" id="7168.A0A182N563"/>
<dbReference type="GO" id="GO:0032259">
    <property type="term" value="P:methylation"/>
    <property type="evidence" value="ECO:0007669"/>
    <property type="project" value="UniProtKB-KW"/>
</dbReference>
<feature type="domain" description="Bin3-type SAM" evidence="7">
    <location>
        <begin position="1"/>
        <end position="164"/>
    </location>
</feature>
<evidence type="ECO:0000256" key="5">
    <source>
        <dbReference type="PROSITE-ProRule" id="PRU00848"/>
    </source>
</evidence>
<keyword evidence="3 6" id="KW-0808">Transferase</keyword>
<dbReference type="InterPro" id="IPR029063">
    <property type="entry name" value="SAM-dependent_MTases_sf"/>
</dbReference>
<dbReference type="EC" id="2.1.1.-" evidence="6"/>
<dbReference type="EnsemblMetazoa" id="ADIR002780-RA">
    <property type="protein sequence ID" value="ADIR002780-PA"/>
    <property type="gene ID" value="ADIR002780"/>
</dbReference>
<organism evidence="8 9">
    <name type="scientific">Anopheles dirus</name>
    <dbReference type="NCBI Taxonomy" id="7168"/>
    <lineage>
        <taxon>Eukaryota</taxon>
        <taxon>Metazoa</taxon>
        <taxon>Ecdysozoa</taxon>
        <taxon>Arthropoda</taxon>
        <taxon>Hexapoda</taxon>
        <taxon>Insecta</taxon>
        <taxon>Pterygota</taxon>
        <taxon>Neoptera</taxon>
        <taxon>Endopterygota</taxon>
        <taxon>Diptera</taxon>
        <taxon>Nematocera</taxon>
        <taxon>Culicoidea</taxon>
        <taxon>Culicidae</taxon>
        <taxon>Anophelinae</taxon>
        <taxon>Anopheles</taxon>
    </lineage>
</organism>
<dbReference type="Pfam" id="PF06859">
    <property type="entry name" value="Bin3"/>
    <property type="match status" value="1"/>
</dbReference>
<accession>A0A182N563</accession>
<protein>
    <recommendedName>
        <fullName evidence="6">RNA methyltransferase</fullName>
        <ecNumber evidence="6">2.1.1.-</ecNumber>
    </recommendedName>
</protein>
<name>A0A182N563_9DIPT</name>
<comment type="similarity">
    <text evidence="1 6">Belongs to the methyltransferase superfamily.</text>
</comment>
<evidence type="ECO:0000256" key="3">
    <source>
        <dbReference type="ARBA" id="ARBA00022679"/>
    </source>
</evidence>
<dbReference type="SUPFAM" id="SSF53335">
    <property type="entry name" value="S-adenosyl-L-methionine-dependent methyltransferases"/>
    <property type="match status" value="1"/>
</dbReference>
<dbReference type="AlphaFoldDB" id="A0A182N563"/>
<dbReference type="Gene3D" id="3.40.50.150">
    <property type="entry name" value="Vaccinia Virus protein VP39"/>
    <property type="match status" value="1"/>
</dbReference>
<dbReference type="Proteomes" id="UP000075884">
    <property type="component" value="Unassembled WGS sequence"/>
</dbReference>
<keyword evidence="2 6" id="KW-0489">Methyltransferase</keyword>
<keyword evidence="4 5" id="KW-0949">S-adenosyl-L-methionine</keyword>